<name>A0A7S7NLD7_PALFE</name>
<dbReference type="Gene3D" id="3.90.550.10">
    <property type="entry name" value="Spore Coat Polysaccharide Biosynthesis Protein SpsA, Chain A"/>
    <property type="match status" value="1"/>
</dbReference>
<proteinExistence type="inferred from homology"/>
<dbReference type="CDD" id="cd04186">
    <property type="entry name" value="GT_2_like_c"/>
    <property type="match status" value="1"/>
</dbReference>
<dbReference type="AlphaFoldDB" id="A0A7S7NLD7"/>
<keyword evidence="3 5" id="KW-0808">Transferase</keyword>
<dbReference type="InterPro" id="IPR001173">
    <property type="entry name" value="Glyco_trans_2-like"/>
</dbReference>
<evidence type="ECO:0000313" key="6">
    <source>
        <dbReference type="Proteomes" id="UP000593892"/>
    </source>
</evidence>
<dbReference type="RefSeq" id="WP_194447408.1">
    <property type="nucleotide sequence ID" value="NZ_CP063849.1"/>
</dbReference>
<dbReference type="InterPro" id="IPR029044">
    <property type="entry name" value="Nucleotide-diphossugar_trans"/>
</dbReference>
<evidence type="ECO:0000256" key="3">
    <source>
        <dbReference type="ARBA" id="ARBA00022679"/>
    </source>
</evidence>
<gene>
    <name evidence="5" type="ORF">IRI77_23300</name>
</gene>
<comment type="similarity">
    <text evidence="1">Belongs to the glycosyltransferase 2 family.</text>
</comment>
<dbReference type="Pfam" id="PF00535">
    <property type="entry name" value="Glycos_transf_2"/>
    <property type="match status" value="1"/>
</dbReference>
<evidence type="ECO:0000259" key="4">
    <source>
        <dbReference type="Pfam" id="PF00535"/>
    </source>
</evidence>
<dbReference type="PANTHER" id="PTHR43179">
    <property type="entry name" value="RHAMNOSYLTRANSFERASE WBBL"/>
    <property type="match status" value="1"/>
</dbReference>
<dbReference type="PANTHER" id="PTHR43179:SF12">
    <property type="entry name" value="GALACTOFURANOSYLTRANSFERASE GLFT2"/>
    <property type="match status" value="1"/>
</dbReference>
<keyword evidence="6" id="KW-1185">Reference proteome</keyword>
<evidence type="ECO:0000256" key="2">
    <source>
        <dbReference type="ARBA" id="ARBA00022676"/>
    </source>
</evidence>
<dbReference type="SUPFAM" id="SSF53448">
    <property type="entry name" value="Nucleotide-diphospho-sugar transferases"/>
    <property type="match status" value="1"/>
</dbReference>
<accession>A0A7S7NLD7</accession>
<reference evidence="5 6" key="1">
    <citation type="submission" date="2020-10" db="EMBL/GenBank/DDBJ databases">
        <title>Complete genome sequence of Paludibaculum fermentans P105T, a facultatively anaerobic acidobacterium capable of dissimilatory Fe(III) reduction.</title>
        <authorList>
            <person name="Dedysh S.N."/>
            <person name="Beletsky A.V."/>
            <person name="Kulichevskaya I.S."/>
            <person name="Mardanov A.V."/>
            <person name="Ravin N.V."/>
        </authorList>
    </citation>
    <scope>NUCLEOTIDE SEQUENCE [LARGE SCALE GENOMIC DNA]</scope>
    <source>
        <strain evidence="5 6">P105</strain>
    </source>
</reference>
<dbReference type="Proteomes" id="UP000593892">
    <property type="component" value="Chromosome"/>
</dbReference>
<keyword evidence="2" id="KW-0328">Glycosyltransferase</keyword>
<dbReference type="GO" id="GO:0016757">
    <property type="term" value="F:glycosyltransferase activity"/>
    <property type="evidence" value="ECO:0007669"/>
    <property type="project" value="UniProtKB-KW"/>
</dbReference>
<evidence type="ECO:0000313" key="5">
    <source>
        <dbReference type="EMBL" id="QOY85738.1"/>
    </source>
</evidence>
<sequence>MRLDSVTVTIVTYNSARVIERCLDCVLAQDYGSLDVVVVDNASKDATRHILAGYEGRIRVIYNPRNTGFSAGQNLAIRATRSDWVLTLNPDVFLLPDFVSQLVEATRIDRRIGTVCGRLLRIQSDGSPLHERRIDSAGIFFTSTARHFDRGWNEPDDGRYGQTEYVFGACAAAALYRRKMILDVAQSDGFFDPDFFSYREDADVAWRAQLLGWRCLYVHTAESYHVRRMLPGSRNSVPAVLNMHSVKNRFLMRVKNMTGDLYRRIWFPTTARDVLIIGGCLFYEPTSLSAFWHTLTSLRRAINKRRDIMARRRVTDDYLAGWFQQHATAQPVPEAAVSEVYR</sequence>
<feature type="domain" description="Glycosyltransferase 2-like" evidence="4">
    <location>
        <begin position="7"/>
        <end position="179"/>
    </location>
</feature>
<dbReference type="KEGG" id="pfer:IRI77_23300"/>
<dbReference type="EMBL" id="CP063849">
    <property type="protein sequence ID" value="QOY85738.1"/>
    <property type="molecule type" value="Genomic_DNA"/>
</dbReference>
<protein>
    <submittedName>
        <fullName evidence="5">Glycosyltransferase family 2 protein</fullName>
    </submittedName>
</protein>
<organism evidence="5 6">
    <name type="scientific">Paludibaculum fermentans</name>
    <dbReference type="NCBI Taxonomy" id="1473598"/>
    <lineage>
        <taxon>Bacteria</taxon>
        <taxon>Pseudomonadati</taxon>
        <taxon>Acidobacteriota</taxon>
        <taxon>Terriglobia</taxon>
        <taxon>Bryobacterales</taxon>
        <taxon>Bryobacteraceae</taxon>
        <taxon>Paludibaculum</taxon>
    </lineage>
</organism>
<evidence type="ECO:0000256" key="1">
    <source>
        <dbReference type="ARBA" id="ARBA00006739"/>
    </source>
</evidence>